<dbReference type="SUPFAM" id="SSF53335">
    <property type="entry name" value="S-adenosyl-L-methionine-dependent methyltransferases"/>
    <property type="match status" value="1"/>
</dbReference>
<protein>
    <submittedName>
        <fullName evidence="2">Methyltransferase domain-containing protein</fullName>
    </submittedName>
</protein>
<accession>A0A444PVK4</accession>
<feature type="domain" description="Methyltransferase" evidence="1">
    <location>
        <begin position="42"/>
        <end position="167"/>
    </location>
</feature>
<dbReference type="Gene3D" id="3.40.50.150">
    <property type="entry name" value="Vaccinia Virus protein VP39"/>
    <property type="match status" value="1"/>
</dbReference>
<comment type="caution">
    <text evidence="2">The sequence shown here is derived from an EMBL/GenBank/DDBJ whole genome shotgun (WGS) entry which is preliminary data.</text>
</comment>
<dbReference type="OrthoDB" id="9795634at2"/>
<dbReference type="GO" id="GO:0008168">
    <property type="term" value="F:methyltransferase activity"/>
    <property type="evidence" value="ECO:0007669"/>
    <property type="project" value="UniProtKB-KW"/>
</dbReference>
<dbReference type="PANTHER" id="PTHR43591:SF24">
    <property type="entry name" value="2-METHOXY-6-POLYPRENYL-1,4-BENZOQUINOL METHYLASE, MITOCHONDRIAL"/>
    <property type="match status" value="1"/>
</dbReference>
<dbReference type="CDD" id="cd02440">
    <property type="entry name" value="AdoMet_MTases"/>
    <property type="match status" value="1"/>
</dbReference>
<evidence type="ECO:0000259" key="1">
    <source>
        <dbReference type="Pfam" id="PF13847"/>
    </source>
</evidence>
<dbReference type="AlphaFoldDB" id="A0A444PVK4"/>
<dbReference type="Proteomes" id="UP000288547">
    <property type="component" value="Unassembled WGS sequence"/>
</dbReference>
<reference evidence="2 3" key="1">
    <citation type="submission" date="2018-12" db="EMBL/GenBank/DDBJ databases">
        <authorList>
            <person name="Li F."/>
        </authorList>
    </citation>
    <scope>NUCLEOTIDE SEQUENCE [LARGE SCALE GENOMIC DNA]</scope>
    <source>
        <strain evidence="2 3">11W25H-1</strain>
    </source>
</reference>
<organism evidence="2 3">
    <name type="scientific">Labedella phragmitis</name>
    <dbReference type="NCBI Taxonomy" id="2498849"/>
    <lineage>
        <taxon>Bacteria</taxon>
        <taxon>Bacillati</taxon>
        <taxon>Actinomycetota</taxon>
        <taxon>Actinomycetes</taxon>
        <taxon>Micrococcales</taxon>
        <taxon>Microbacteriaceae</taxon>
        <taxon>Labedella</taxon>
    </lineage>
</organism>
<proteinExistence type="predicted"/>
<keyword evidence="3" id="KW-1185">Reference proteome</keyword>
<dbReference type="PANTHER" id="PTHR43591">
    <property type="entry name" value="METHYLTRANSFERASE"/>
    <property type="match status" value="1"/>
</dbReference>
<dbReference type="InterPro" id="IPR029063">
    <property type="entry name" value="SAM-dependent_MTases_sf"/>
</dbReference>
<dbReference type="InterPro" id="IPR025714">
    <property type="entry name" value="Methyltranfer_dom"/>
</dbReference>
<gene>
    <name evidence="2" type="ORF">ELQ90_07380</name>
</gene>
<dbReference type="RefSeq" id="WP_128494610.1">
    <property type="nucleotide sequence ID" value="NZ_RZNB01000002.1"/>
</dbReference>
<keyword evidence="2" id="KW-0808">Transferase</keyword>
<dbReference type="Pfam" id="PF13847">
    <property type="entry name" value="Methyltransf_31"/>
    <property type="match status" value="1"/>
</dbReference>
<keyword evidence="2" id="KW-0489">Methyltransferase</keyword>
<evidence type="ECO:0000313" key="2">
    <source>
        <dbReference type="EMBL" id="RWZ51897.1"/>
    </source>
</evidence>
<sequence>MTSAPPPTERYTHGHHASVLRAHAWRTVENSAAYLAPHLLGGLEILDVGSGPGTITIDLARRVSPGRVVGLDSSADVVEQATALAAREGVSNVEFTTGNAYALDFPDDSFDIVHAHQVLQHLADPVAALREMRRVTRPGGIIAARDVIYVSAAWFPLLPGLDDWMRIYQDVARSNGGDPNAGRALKALAHRAGLADVESTASIWCFSSRADREWWGGAWAERAVASSFAPQSIESGAATRDELQTVSSAWSAWVEDDDAWFSMPHGEIIARV</sequence>
<dbReference type="EMBL" id="RZNB01000002">
    <property type="protein sequence ID" value="RWZ51897.1"/>
    <property type="molecule type" value="Genomic_DNA"/>
</dbReference>
<name>A0A444PVK4_9MICO</name>
<dbReference type="GO" id="GO:0032259">
    <property type="term" value="P:methylation"/>
    <property type="evidence" value="ECO:0007669"/>
    <property type="project" value="UniProtKB-KW"/>
</dbReference>
<evidence type="ECO:0000313" key="3">
    <source>
        <dbReference type="Proteomes" id="UP000288547"/>
    </source>
</evidence>